<evidence type="ECO:0000313" key="2">
    <source>
        <dbReference type="EMBL" id="ABD12600.1"/>
    </source>
</evidence>
<dbReference type="Pfam" id="PF00300">
    <property type="entry name" value="His_Phos_1"/>
    <property type="match status" value="1"/>
</dbReference>
<dbReference type="Proteomes" id="UP000001937">
    <property type="component" value="Chromosome"/>
</dbReference>
<dbReference type="HOGENOM" id="CLU_033323_6_0_11"/>
<dbReference type="KEGG" id="fra:Francci3_3243"/>
<dbReference type="STRING" id="106370.Francci3_3243"/>
<reference evidence="2 3" key="1">
    <citation type="journal article" date="2007" name="Genome Res.">
        <title>Genome characteristics of facultatively symbiotic Frankia sp. strains reflect host range and host plant biogeography.</title>
        <authorList>
            <person name="Normand P."/>
            <person name="Lapierre P."/>
            <person name="Tisa L.S."/>
            <person name="Gogarten J.P."/>
            <person name="Alloisio N."/>
            <person name="Bagnarol E."/>
            <person name="Bassi C.A."/>
            <person name="Berry A.M."/>
            <person name="Bickhart D.M."/>
            <person name="Choisne N."/>
            <person name="Couloux A."/>
            <person name="Cournoyer B."/>
            <person name="Cruveiller S."/>
            <person name="Daubin V."/>
            <person name="Demange N."/>
            <person name="Francino M.P."/>
            <person name="Goltsman E."/>
            <person name="Huang Y."/>
            <person name="Kopp O.R."/>
            <person name="Labarre L."/>
            <person name="Lapidus A."/>
            <person name="Lavire C."/>
            <person name="Marechal J."/>
            <person name="Martinez M."/>
            <person name="Mastronunzio J.E."/>
            <person name="Mullin B.C."/>
            <person name="Niemann J."/>
            <person name="Pujic P."/>
            <person name="Rawnsley T."/>
            <person name="Rouy Z."/>
            <person name="Schenowitz C."/>
            <person name="Sellstedt A."/>
            <person name="Tavares F."/>
            <person name="Tomkins J.P."/>
            <person name="Vallenet D."/>
            <person name="Valverde C."/>
            <person name="Wall L.G."/>
            <person name="Wang Y."/>
            <person name="Medigue C."/>
            <person name="Benson D.R."/>
        </authorList>
    </citation>
    <scope>NUCLEOTIDE SEQUENCE [LARGE SCALE GENOMIC DNA]</scope>
    <source>
        <strain evidence="3">DSM 45818 / CECT 9043 / CcI3</strain>
    </source>
</reference>
<sequence length="237" mass="24757">MPPVRLALVSCAPTVALRAARFPIDEPLDADGLHRAAGAAEAVAAGALPATGRVLCDGSARACQTAAALGLGARKGDVTIPRAPGLPVVPEVDPALRDLDVGAWRGRSLDEIPPDELRRWHSDPAVAPPGGESLLSLLSRVENWLVRRSTEPSHIIAVTHPAVIRGVLVAALRCPVEMFWRIDVAPLTATLLHHRIGAGGHDGTTGTQPKTESAATRTATGTGTGTDWTLTHVCRPL</sequence>
<dbReference type="RefSeq" id="WP_011437628.1">
    <property type="nucleotide sequence ID" value="NZ_JENI01000047.1"/>
</dbReference>
<keyword evidence="3" id="KW-1185">Reference proteome</keyword>
<dbReference type="eggNOG" id="COG0406">
    <property type="taxonomic scope" value="Bacteria"/>
</dbReference>
<accession>Q2J7Z2</accession>
<proteinExistence type="predicted"/>
<dbReference type="InterPro" id="IPR029033">
    <property type="entry name" value="His_PPase_superfam"/>
</dbReference>
<protein>
    <submittedName>
        <fullName evidence="2">Phosphoglycerate mutase</fullName>
    </submittedName>
</protein>
<feature type="compositionally biased region" description="Low complexity" evidence="1">
    <location>
        <begin position="211"/>
        <end position="225"/>
    </location>
</feature>
<evidence type="ECO:0000256" key="1">
    <source>
        <dbReference type="SAM" id="MobiDB-lite"/>
    </source>
</evidence>
<dbReference type="PhylomeDB" id="Q2J7Z2"/>
<organism evidence="2 3">
    <name type="scientific">Frankia casuarinae (strain DSM 45818 / CECT 9043 / HFP020203 / CcI3)</name>
    <dbReference type="NCBI Taxonomy" id="106370"/>
    <lineage>
        <taxon>Bacteria</taxon>
        <taxon>Bacillati</taxon>
        <taxon>Actinomycetota</taxon>
        <taxon>Actinomycetes</taxon>
        <taxon>Frankiales</taxon>
        <taxon>Frankiaceae</taxon>
        <taxon>Frankia</taxon>
    </lineage>
</organism>
<feature type="region of interest" description="Disordered" evidence="1">
    <location>
        <begin position="200"/>
        <end position="225"/>
    </location>
</feature>
<dbReference type="AlphaFoldDB" id="Q2J7Z2"/>
<evidence type="ECO:0000313" key="3">
    <source>
        <dbReference type="Proteomes" id="UP000001937"/>
    </source>
</evidence>
<name>Q2J7Z2_FRACC</name>
<dbReference type="SMART" id="SM00855">
    <property type="entry name" value="PGAM"/>
    <property type="match status" value="1"/>
</dbReference>
<dbReference type="EMBL" id="CP000249">
    <property type="protein sequence ID" value="ABD12600.1"/>
    <property type="molecule type" value="Genomic_DNA"/>
</dbReference>
<dbReference type="SUPFAM" id="SSF53254">
    <property type="entry name" value="Phosphoglycerate mutase-like"/>
    <property type="match status" value="1"/>
</dbReference>
<dbReference type="Gene3D" id="3.40.50.1240">
    <property type="entry name" value="Phosphoglycerate mutase-like"/>
    <property type="match status" value="1"/>
</dbReference>
<gene>
    <name evidence="2" type="ordered locus">Francci3_3243</name>
</gene>
<dbReference type="InterPro" id="IPR013078">
    <property type="entry name" value="His_Pase_superF_clade-1"/>
</dbReference>